<gene>
    <name evidence="1" type="ORF">Hsar01_00942</name>
</gene>
<evidence type="ECO:0000313" key="2">
    <source>
        <dbReference type="Proteomes" id="UP001476282"/>
    </source>
</evidence>
<dbReference type="RefSeq" id="WP_353565880.1">
    <property type="nucleotide sequence ID" value="NZ_BAABRI010000004.1"/>
</dbReference>
<proteinExistence type="predicted"/>
<name>A0ABP9ULZ5_9BACT</name>
<accession>A0ABP9ULZ5</accession>
<dbReference type="EMBL" id="BAABRI010000004">
    <property type="protein sequence ID" value="GAA5481731.1"/>
    <property type="molecule type" value="Genomic_DNA"/>
</dbReference>
<dbReference type="SUPFAM" id="SSF52540">
    <property type="entry name" value="P-loop containing nucleoside triphosphate hydrolases"/>
    <property type="match status" value="1"/>
</dbReference>
<dbReference type="Gene3D" id="3.40.50.300">
    <property type="entry name" value="P-loop containing nucleotide triphosphate hydrolases"/>
    <property type="match status" value="1"/>
</dbReference>
<protein>
    <recommendedName>
        <fullName evidence="3">Sulfotransferase family protein</fullName>
    </recommendedName>
</protein>
<keyword evidence="2" id="KW-1185">Reference proteome</keyword>
<reference evidence="1 2" key="1">
    <citation type="submission" date="2024-02" db="EMBL/GenBank/DDBJ databases">
        <title>Haloferula sargassicola NBRC 104335.</title>
        <authorList>
            <person name="Ichikawa N."/>
            <person name="Katano-Makiyama Y."/>
            <person name="Hidaka K."/>
        </authorList>
    </citation>
    <scope>NUCLEOTIDE SEQUENCE [LARGE SCALE GENOMIC DNA]</scope>
    <source>
        <strain evidence="1 2">NBRC 104335</strain>
    </source>
</reference>
<organism evidence="1 2">
    <name type="scientific">Haloferula sargassicola</name>
    <dbReference type="NCBI Taxonomy" id="490096"/>
    <lineage>
        <taxon>Bacteria</taxon>
        <taxon>Pseudomonadati</taxon>
        <taxon>Verrucomicrobiota</taxon>
        <taxon>Verrucomicrobiia</taxon>
        <taxon>Verrucomicrobiales</taxon>
        <taxon>Verrucomicrobiaceae</taxon>
        <taxon>Haloferula</taxon>
    </lineage>
</organism>
<comment type="caution">
    <text evidence="1">The sequence shown here is derived from an EMBL/GenBank/DDBJ whole genome shotgun (WGS) entry which is preliminary data.</text>
</comment>
<evidence type="ECO:0008006" key="3">
    <source>
        <dbReference type="Google" id="ProtNLM"/>
    </source>
</evidence>
<dbReference type="Proteomes" id="UP001476282">
    <property type="component" value="Unassembled WGS sequence"/>
</dbReference>
<evidence type="ECO:0000313" key="1">
    <source>
        <dbReference type="EMBL" id="GAA5481731.1"/>
    </source>
</evidence>
<dbReference type="InterPro" id="IPR027417">
    <property type="entry name" value="P-loop_NTPase"/>
</dbReference>
<sequence>MVISHQHKFIFIKTAKTAGTSVEAFFSPRCGPDDVFTPTRPPVEGHQPRNWQGWFFPLKEILSFNYPIDRRVFAERRFLTPKRTVADMVKRRKFHEHIPARIVKQRVPPEVWNGYHKFTIERNPWDKTLSHYHMQRSVRGGTMTLDEYFERGEFCVNTSLYCDERGGLMVDEVIPYHELAAGIGRLCDRFGIPYEGSLGVRAKGDYRTDRRHYSEVLEPRHLEIIDRVYRKEIDMHGFIYEDHRNPTPQTP</sequence>